<dbReference type="Proteomes" id="UP000077667">
    <property type="component" value="Chromosome"/>
</dbReference>
<dbReference type="OrthoDB" id="4317910at2"/>
<protein>
    <recommendedName>
        <fullName evidence="2">eCIS core domain-containing protein</fullName>
    </recommendedName>
</protein>
<dbReference type="Pfam" id="PF13699">
    <property type="entry name" value="eCIS_core"/>
    <property type="match status" value="1"/>
</dbReference>
<evidence type="ECO:0000313" key="3">
    <source>
        <dbReference type="EMBL" id="ANH80403.1"/>
    </source>
</evidence>
<dbReference type="AlphaFoldDB" id="A0A1A9HYS3"/>
<dbReference type="KEGG" id="nia:A8C56_04860"/>
<sequence>MTTYLHKQATANTHEPAIAKSAKTDLVKTNDAEGAGLPEQEAVAFDFMRFPIHRPAIQPKLTINEPGDIFEQEADAVAEKVMRMEVAETQGEQAKIVQRKCAACEKEDEELQRKEKGRHAAERKPGEDEKEEGERIIQRKELSGKNHKQYPPAENYVTHLSGGRPLNPGDKQFFESRIGYDFSKVRIHDNALAHESAKSMNALAYTHRNHIVFGANQYQPGSEKGRRLLAHELVHTVQQGSTVHNFVQRDLAVEPPGPAAVARELTPEEIQEAIRFNQQRFRSGEEIRNLRDVLGISPEPPVIDEEFVNTVVQWQAENNKTQDGKIGADTARFLGKEMLAESATDASQRGPAIQMLERGITLTLTNNTYTDTATTSQKNIRFNVSVPEGLNIRDYALVNFIRGQILRVPGPANPTVTMYGNNVPYNFAAEQVDSVDTDPIYWSTAGARWNYNVSGRTFTATDSPGRADGTFNSGDSADLNFRIALFRVRDLPLTTTGNVGAARSLVSRNWRFSVVRDAVTGVISHP</sequence>
<evidence type="ECO:0000313" key="4">
    <source>
        <dbReference type="Proteomes" id="UP000077667"/>
    </source>
</evidence>
<evidence type="ECO:0000256" key="1">
    <source>
        <dbReference type="SAM" id="MobiDB-lite"/>
    </source>
</evidence>
<dbReference type="InterPro" id="IPR025295">
    <property type="entry name" value="eCIS_core_dom"/>
</dbReference>
<reference evidence="3 4" key="1">
    <citation type="submission" date="2016-05" db="EMBL/GenBank/DDBJ databases">
        <title>Niabella ginsenosidivorans BS26 whole genome sequencing.</title>
        <authorList>
            <person name="Im W.T."/>
            <person name="Siddiqi M.Z."/>
        </authorList>
    </citation>
    <scope>NUCLEOTIDE SEQUENCE [LARGE SCALE GENOMIC DNA]</scope>
    <source>
        <strain evidence="3 4">BS26</strain>
    </source>
</reference>
<dbReference type="STRING" id="1176587.A8C56_04860"/>
<accession>A0A1A9HYS3</accession>
<feature type="compositionally biased region" description="Basic and acidic residues" evidence="1">
    <location>
        <begin position="111"/>
        <end position="135"/>
    </location>
</feature>
<dbReference type="EMBL" id="CP015772">
    <property type="protein sequence ID" value="ANH80403.1"/>
    <property type="molecule type" value="Genomic_DNA"/>
</dbReference>
<proteinExistence type="predicted"/>
<feature type="domain" description="eCIS core" evidence="2">
    <location>
        <begin position="165"/>
        <end position="241"/>
    </location>
</feature>
<gene>
    <name evidence="3" type="ORF">A8C56_04860</name>
</gene>
<organism evidence="3 4">
    <name type="scientific">Niabella ginsenosidivorans</name>
    <dbReference type="NCBI Taxonomy" id="1176587"/>
    <lineage>
        <taxon>Bacteria</taxon>
        <taxon>Pseudomonadati</taxon>
        <taxon>Bacteroidota</taxon>
        <taxon>Chitinophagia</taxon>
        <taxon>Chitinophagales</taxon>
        <taxon>Chitinophagaceae</taxon>
        <taxon>Niabella</taxon>
    </lineage>
</organism>
<dbReference type="RefSeq" id="WP_067752805.1">
    <property type="nucleotide sequence ID" value="NZ_CP015772.1"/>
</dbReference>
<evidence type="ECO:0000259" key="2">
    <source>
        <dbReference type="Pfam" id="PF13699"/>
    </source>
</evidence>
<name>A0A1A9HYS3_9BACT</name>
<feature type="region of interest" description="Disordered" evidence="1">
    <location>
        <begin position="107"/>
        <end position="135"/>
    </location>
</feature>
<keyword evidence="4" id="KW-1185">Reference proteome</keyword>